<evidence type="ECO:0000256" key="1">
    <source>
        <dbReference type="SAM" id="MobiDB-lite"/>
    </source>
</evidence>
<feature type="region of interest" description="Disordered" evidence="1">
    <location>
        <begin position="587"/>
        <end position="618"/>
    </location>
</feature>
<dbReference type="CDD" id="cd14014">
    <property type="entry name" value="STKc_PknB_like"/>
    <property type="match status" value="1"/>
</dbReference>
<feature type="compositionally biased region" description="Polar residues" evidence="1">
    <location>
        <begin position="34"/>
        <end position="54"/>
    </location>
</feature>
<dbReference type="InterPro" id="IPR008271">
    <property type="entry name" value="Ser/Thr_kinase_AS"/>
</dbReference>
<dbReference type="Gene3D" id="3.30.200.20">
    <property type="entry name" value="Phosphorylase Kinase, domain 1"/>
    <property type="match status" value="1"/>
</dbReference>
<sequence length="1318" mass="141479">MWKGHYREVGGAANGDRAWQPYSAVPHDHPVLSPSGTNRQVLSHAPQPTYTGQGSFPGHMKPPQPAIGQWPSLSSSDIGMQSFSTGMCVTASPGPGSQGVAPPRPASPALDGHLLSFPANRPNASSCLRGSRQNNYQAQRGRTARRIAFPGSPSSHQQELMQGPMSIGCRNTVLRPRTQRDGLSPRTSRGSWSPLRFCSGNTLPDRLNDGTMCVAYVSPVNNQSPAGVGRDIVRSSASPRGRVRVPTRRSEGKAEGWLLPKSPRIQSPSSRRYELAAVAALVTPRVVPVPRLIPSPTNRVSSEEAPRLGDSSCCFPSSPVSRGDPPAFSEDSSYENALSEPARSGATHNHAFPWKDHSGEAYCPHSADPAYMHQRATMADSKGGYTLGKVAEQSGMSTFDRCEMRPTKSSASSAAPTSPTSGMQGTGEYGSACNMAIWAQGAEHGLGPMSASWNNRIPDINGKNQEKDSSVAVPLSACSNAALEHANRGDATTRWLVGEGKLTLPPTLGDQTSPVRGGPSGVTRTDTSEYVVDGWSKSEAMANTFPVCISDPRTATEDRPRDSPGDPSVATAEQPLAAAFSQCHPTLPAAPGRFSSDPGSGNTMSVLNPRGESPLLSNDPSRNFNGFPCYPQQPISSAAIESLLTASPLSTLSLPFQFMDFNERSGAALEGADPEECRVRALLQDLHRLQFHPNALKPRDVVFGSSFVSGRGGELQYQVIEEGSFGKVFAGSLARRPEQKVAIKVPVEAMLKTDPAGVVERFTNEWKILAACDHPGIVGLVGGVVHGPFDVWLVTNLVENGHDLHSRKYSRDPEIWREISPQAALSMCRQLASIVAYLHTPKPESGKPVIVHRDIKPENVIVNDEWQIQICDFGDAEASADGRVSRVSGATWFYAPPELLQSSPVERAAGTFVGNPDADRGAGHVFEEPVFSEKWDIWSMGCVFHEMFGFQNPFHTYVSPTDPPESIYQKLKERAQQNALVPVIDSRIQGLAREIIAKCLNPDPEERPSADEVSRMWATADDLILQDVQLQVSGKSFLEQEVPKSVAAPQDAAEQREGQAAGRGANLIALPDAHNPRSVPDLFHQPHLLAGASEKGLLPNIPLMENDPAMRSGAQLQGTRLCLPYDNAFSTETRLPMTSCGTLPNDPNACSVARVPSAAPLSQDRTENRLSSAGKLVTAERCQHLGAYPTVPGEYSETHQHGLKYSVMQRNFGLEPAAPVGLDGHNQHMHAKRMDMQFVPQKGVAQEGTRMRMNAEPYLGPCAPDQCQASPAMKTTGGQRSVLGIGPEGAGVRNMGGDGFVSVPNLAVVSAASADFVC</sequence>
<dbReference type="GO" id="GO:0044773">
    <property type="term" value="P:mitotic DNA damage checkpoint signaling"/>
    <property type="evidence" value="ECO:0007669"/>
    <property type="project" value="TreeGrafter"/>
</dbReference>
<feature type="compositionally biased region" description="Low complexity" evidence="1">
    <location>
        <begin position="407"/>
        <end position="421"/>
    </location>
</feature>
<comment type="caution">
    <text evidence="3">The sequence shown here is derived from an EMBL/GenBank/DDBJ whole genome shotgun (WGS) entry which is preliminary data.</text>
</comment>
<dbReference type="GO" id="GO:0004674">
    <property type="term" value="F:protein serine/threonine kinase activity"/>
    <property type="evidence" value="ECO:0007669"/>
    <property type="project" value="UniProtKB-EC"/>
</dbReference>
<feature type="region of interest" description="Disordered" evidence="1">
    <location>
        <begin position="227"/>
        <end position="249"/>
    </location>
</feature>
<gene>
    <name evidence="3" type="ORF">TGDOM2_231070</name>
</gene>
<feature type="region of interest" description="Disordered" evidence="1">
    <location>
        <begin position="33"/>
        <end position="65"/>
    </location>
</feature>
<accession>A0A086KVL8</accession>
<dbReference type="SUPFAM" id="SSF56112">
    <property type="entry name" value="Protein kinase-like (PK-like)"/>
    <property type="match status" value="1"/>
</dbReference>
<feature type="region of interest" description="Disordered" evidence="1">
    <location>
        <begin position="550"/>
        <end position="570"/>
    </location>
</feature>
<dbReference type="VEuPathDB" id="ToxoDB:TGDOM2_231070"/>
<keyword evidence="3" id="KW-0808">Transferase</keyword>
<feature type="region of interest" description="Disordered" evidence="1">
    <location>
        <begin position="406"/>
        <end position="426"/>
    </location>
</feature>
<dbReference type="PANTHER" id="PTHR44167">
    <property type="entry name" value="OVARIAN-SPECIFIC SERINE/THREONINE-PROTEIN KINASE LOK-RELATED"/>
    <property type="match status" value="1"/>
</dbReference>
<dbReference type="OrthoDB" id="329767at2759"/>
<feature type="compositionally biased region" description="Polar residues" evidence="1">
    <location>
        <begin position="123"/>
        <end position="140"/>
    </location>
</feature>
<reference evidence="3 4" key="1">
    <citation type="submission" date="2014-02" db="EMBL/GenBank/DDBJ databases">
        <authorList>
            <person name="Sibley D."/>
            <person name="Venepally P."/>
            <person name="Karamycheva S."/>
            <person name="Hadjithomas M."/>
            <person name="Khan A."/>
            <person name="Brunk B."/>
            <person name="Roos D."/>
            <person name="Caler E."/>
            <person name="Lorenzi H."/>
        </authorList>
    </citation>
    <scope>NUCLEOTIDE SEQUENCE [LARGE SCALE GENOMIC DNA]</scope>
    <source>
        <strain evidence="3 4">GAB2-2007-GAL-DOM2</strain>
    </source>
</reference>
<name>A0A086KVL8_TOXGO</name>
<dbReference type="GO" id="GO:0005524">
    <property type="term" value="F:ATP binding"/>
    <property type="evidence" value="ECO:0007669"/>
    <property type="project" value="InterPro"/>
</dbReference>
<dbReference type="Pfam" id="PF00069">
    <property type="entry name" value="Pkinase"/>
    <property type="match status" value="2"/>
</dbReference>
<dbReference type="Proteomes" id="UP000028837">
    <property type="component" value="Unassembled WGS sequence"/>
</dbReference>
<dbReference type="SMR" id="A0A086KVL8"/>
<dbReference type="Gene3D" id="1.10.510.10">
    <property type="entry name" value="Transferase(Phosphotransferase) domain 1"/>
    <property type="match status" value="1"/>
</dbReference>
<feature type="compositionally biased region" description="Polar residues" evidence="1">
    <location>
        <begin position="597"/>
        <end position="606"/>
    </location>
</feature>
<dbReference type="PANTHER" id="PTHR44167:SF24">
    <property type="entry name" value="SERINE_THREONINE-PROTEIN KINASE CHK2"/>
    <property type="match status" value="1"/>
</dbReference>
<dbReference type="InterPro" id="IPR000719">
    <property type="entry name" value="Prot_kinase_dom"/>
</dbReference>
<proteinExistence type="predicted"/>
<dbReference type="PROSITE" id="PS50011">
    <property type="entry name" value="PROTEIN_KINASE_DOM"/>
    <property type="match status" value="1"/>
</dbReference>
<feature type="region of interest" description="Disordered" evidence="1">
    <location>
        <begin position="294"/>
        <end position="351"/>
    </location>
</feature>
<feature type="region of interest" description="Disordered" evidence="1">
    <location>
        <begin position="503"/>
        <end position="526"/>
    </location>
</feature>
<evidence type="ECO:0000259" key="2">
    <source>
        <dbReference type="PROSITE" id="PS50011"/>
    </source>
</evidence>
<organism evidence="3 4">
    <name type="scientific">Toxoplasma gondii GAB2-2007-GAL-DOM2</name>
    <dbReference type="NCBI Taxonomy" id="1130820"/>
    <lineage>
        <taxon>Eukaryota</taxon>
        <taxon>Sar</taxon>
        <taxon>Alveolata</taxon>
        <taxon>Apicomplexa</taxon>
        <taxon>Conoidasida</taxon>
        <taxon>Coccidia</taxon>
        <taxon>Eucoccidiorida</taxon>
        <taxon>Eimeriorina</taxon>
        <taxon>Sarcocystidae</taxon>
        <taxon>Toxoplasma</taxon>
    </lineage>
</organism>
<dbReference type="InterPro" id="IPR011009">
    <property type="entry name" value="Kinase-like_dom_sf"/>
</dbReference>
<dbReference type="GO" id="GO:0005634">
    <property type="term" value="C:nucleus"/>
    <property type="evidence" value="ECO:0007669"/>
    <property type="project" value="TreeGrafter"/>
</dbReference>
<dbReference type="PROSITE" id="PS00108">
    <property type="entry name" value="PROTEIN_KINASE_ST"/>
    <property type="match status" value="1"/>
</dbReference>
<dbReference type="EMBL" id="AHZU02000105">
    <property type="protein sequence ID" value="KFG48436.1"/>
    <property type="molecule type" value="Genomic_DNA"/>
</dbReference>
<dbReference type="SMART" id="SM00220">
    <property type="entry name" value="S_TKc"/>
    <property type="match status" value="1"/>
</dbReference>
<evidence type="ECO:0000313" key="4">
    <source>
        <dbReference type="Proteomes" id="UP000028837"/>
    </source>
</evidence>
<evidence type="ECO:0000313" key="3">
    <source>
        <dbReference type="EMBL" id="KFG48436.1"/>
    </source>
</evidence>
<feature type="region of interest" description="Disordered" evidence="1">
    <location>
        <begin position="123"/>
        <end position="142"/>
    </location>
</feature>
<dbReference type="GO" id="GO:0005737">
    <property type="term" value="C:cytoplasm"/>
    <property type="evidence" value="ECO:0007669"/>
    <property type="project" value="TreeGrafter"/>
</dbReference>
<feature type="region of interest" description="Disordered" evidence="1">
    <location>
        <begin position="1041"/>
        <end position="1061"/>
    </location>
</feature>
<dbReference type="EC" id="2.7.11.1" evidence="3"/>
<feature type="compositionally biased region" description="Basic and acidic residues" evidence="1">
    <location>
        <begin position="554"/>
        <end position="564"/>
    </location>
</feature>
<keyword evidence="3" id="KW-0418">Kinase</keyword>
<feature type="domain" description="Protein kinase" evidence="2">
    <location>
        <begin position="714"/>
        <end position="1024"/>
    </location>
</feature>
<protein>
    <submittedName>
        <fullName evidence="3">Protein kinase</fullName>
        <ecNumber evidence="3">2.7.11.1</ecNumber>
    </submittedName>
</protein>